<sequence>MATDGIRQPDHLAALADWQAQFLETLRRADPATPIPWLAPWTVEKLVVHLARVHHWAAGQARRVQEEPLGRGPFDLPELYAACALEVREALAELDPDARAWALVDDGVPRAEHTGTVRFWHRRQALETLVHLWDLRTAIGEPLDVDAGAWLDCLDELVTVMHPRQLRLGRVEAPAARLVFAPTETDARLEITGSAPSSPEVVLAGPARSLALLAWGRVPLAAAADADDDVEVRGDRALAVAVLGAGLAP</sequence>
<organism evidence="2 3">
    <name type="scientific">Agrococcus sediminis</name>
    <dbReference type="NCBI Taxonomy" id="2599924"/>
    <lineage>
        <taxon>Bacteria</taxon>
        <taxon>Bacillati</taxon>
        <taxon>Actinomycetota</taxon>
        <taxon>Actinomycetes</taxon>
        <taxon>Micrococcales</taxon>
        <taxon>Microbacteriaceae</taxon>
        <taxon>Agrococcus</taxon>
    </lineage>
</organism>
<evidence type="ECO:0000313" key="3">
    <source>
        <dbReference type="Proteomes" id="UP000323221"/>
    </source>
</evidence>
<dbReference type="GO" id="GO:0016853">
    <property type="term" value="F:isomerase activity"/>
    <property type="evidence" value="ECO:0007669"/>
    <property type="project" value="UniProtKB-KW"/>
</dbReference>
<accession>A0A5M8QNU8</accession>
<dbReference type="Pfam" id="PF11716">
    <property type="entry name" value="MDMPI_N"/>
    <property type="match status" value="1"/>
</dbReference>
<dbReference type="InterPro" id="IPR024344">
    <property type="entry name" value="MDMPI_metal-binding"/>
</dbReference>
<evidence type="ECO:0000313" key="2">
    <source>
        <dbReference type="EMBL" id="KAA6436213.1"/>
    </source>
</evidence>
<dbReference type="PANTHER" id="PTHR40758:SF1">
    <property type="entry name" value="CONSERVED PROTEIN"/>
    <property type="match status" value="1"/>
</dbReference>
<dbReference type="Proteomes" id="UP000323221">
    <property type="component" value="Unassembled WGS sequence"/>
</dbReference>
<dbReference type="SUPFAM" id="SSF109854">
    <property type="entry name" value="DinB/YfiT-like putative metalloenzymes"/>
    <property type="match status" value="1"/>
</dbReference>
<comment type="caution">
    <text evidence="2">The sequence shown here is derived from an EMBL/GenBank/DDBJ whole genome shotgun (WGS) entry which is preliminary data.</text>
</comment>
<dbReference type="InterPro" id="IPR034660">
    <property type="entry name" value="DinB/YfiT-like"/>
</dbReference>
<keyword evidence="3" id="KW-1185">Reference proteome</keyword>
<keyword evidence="2" id="KW-0670">Pyruvate</keyword>
<protein>
    <submittedName>
        <fullName evidence="2">Maleylpyruvate isomerase family mycothiol-dependent enzyme</fullName>
    </submittedName>
</protein>
<evidence type="ECO:0000259" key="1">
    <source>
        <dbReference type="Pfam" id="PF11716"/>
    </source>
</evidence>
<dbReference type="EMBL" id="VOIR01000011">
    <property type="protein sequence ID" value="KAA6436213.1"/>
    <property type="molecule type" value="Genomic_DNA"/>
</dbReference>
<proteinExistence type="predicted"/>
<feature type="domain" description="Mycothiol-dependent maleylpyruvate isomerase metal-binding" evidence="1">
    <location>
        <begin position="14"/>
        <end position="136"/>
    </location>
</feature>
<dbReference type="RefSeq" id="WP_146354777.1">
    <property type="nucleotide sequence ID" value="NZ_VOIR01000011.1"/>
</dbReference>
<dbReference type="OrthoDB" id="3671213at2"/>
<dbReference type="GO" id="GO:0046872">
    <property type="term" value="F:metal ion binding"/>
    <property type="evidence" value="ECO:0007669"/>
    <property type="project" value="InterPro"/>
</dbReference>
<dbReference type="AlphaFoldDB" id="A0A5M8QNU8"/>
<reference evidence="2 3" key="1">
    <citation type="submission" date="2019-08" db="EMBL/GenBank/DDBJ databases">
        <title>Agrococcus lahaulensis sp. nov., isolated from a cold desert of the Indian Himalayas.</title>
        <authorList>
            <person name="Qu J.H."/>
        </authorList>
    </citation>
    <scope>NUCLEOTIDE SEQUENCE [LARGE SCALE GENOMIC DNA]</scope>
    <source>
        <strain evidence="2 3">NS18</strain>
    </source>
</reference>
<dbReference type="InterPro" id="IPR017517">
    <property type="entry name" value="Maleyloyr_isom"/>
</dbReference>
<keyword evidence="2" id="KW-0413">Isomerase</keyword>
<name>A0A5M8QNU8_9MICO</name>
<gene>
    <name evidence="2" type="ORF">FQ330_02015</name>
</gene>
<dbReference type="GO" id="GO:0005886">
    <property type="term" value="C:plasma membrane"/>
    <property type="evidence" value="ECO:0007669"/>
    <property type="project" value="TreeGrafter"/>
</dbReference>
<dbReference type="PANTHER" id="PTHR40758">
    <property type="entry name" value="CONSERVED PROTEIN"/>
    <property type="match status" value="1"/>
</dbReference>
<dbReference type="NCBIfam" id="TIGR03083">
    <property type="entry name" value="maleylpyruvate isomerase family mycothiol-dependent enzyme"/>
    <property type="match status" value="1"/>
</dbReference>